<dbReference type="GO" id="GO:0003723">
    <property type="term" value="F:RNA binding"/>
    <property type="evidence" value="ECO:0007669"/>
    <property type="project" value="InterPro"/>
</dbReference>
<dbReference type="Proteomes" id="UP001153069">
    <property type="component" value="Unassembled WGS sequence"/>
</dbReference>
<comment type="caution">
    <text evidence="7">The sequence shown here is derived from an EMBL/GenBank/DDBJ whole genome shotgun (WGS) entry which is preliminary data.</text>
</comment>
<sequence>MATSTNSEPCPKCQSFLEPSSKETENNETAAVCPICLGLFSTALTARLEQEIRQACHPYGGTTGNKFSRHKDPPVLSVPGDIAVRYHVASLQHPKATPTYKFVKYLKQFAQETITNILLKVQQQEQEQQAPSSSPSYPDCVTKEEQGYLALQVIVAASSILPRPPNQPKSQNRNKKRRKFHHQPYETQGGHPRSNLDETLGKDASILPLWTVTQATEWADKKKKMEADDWFLEGTKTQPHKSAIRALPDTTNTDDSNPLLHVHVALWRRPFLVKGNYTKTRRDVSQSPFFIDVEVDQNTEDNSSNNNNRKRKQRQRLGVTSIEELILPTIVKTSGGISTLNNSSDQNTNVRFGMAKFHASGREDMDVKMILPVHHDNSKNISGRPFCCEIIDALKMPTVADLKQVVESINHSTCLSEATGTTETTSTSTESLPLLPTSSQYYGRSPLGVGVDSLSFAPTDNFKNLQSETESKSKYYACLCWSQQPLPPLDVLQQRLADDTLFKLQIQQKTPIRVLHRRANAVRTRHILSCHGVHRLDDHYFRIHISTDAGTYVKEFCHGDLGRTQPNVSSLLGGGSKIDILELDCEGIQID</sequence>
<dbReference type="PANTHER" id="PTHR21568">
    <property type="entry name" value="TRNA PSEUDOURIDINE SYNTHASE PUS10"/>
    <property type="match status" value="1"/>
</dbReference>
<dbReference type="GO" id="GO:0031119">
    <property type="term" value="P:tRNA pseudouridine synthesis"/>
    <property type="evidence" value="ECO:0007669"/>
    <property type="project" value="TreeGrafter"/>
</dbReference>
<dbReference type="InterPro" id="IPR048741">
    <property type="entry name" value="Pus10-like_C"/>
</dbReference>
<feature type="region of interest" description="Disordered" evidence="5">
    <location>
        <begin position="160"/>
        <end position="198"/>
    </location>
</feature>
<proteinExistence type="inferred from homology"/>
<feature type="domain" description="Pus10-like C-terminal" evidence="6">
    <location>
        <begin position="273"/>
        <end position="419"/>
    </location>
</feature>
<comment type="similarity">
    <text evidence="1">Belongs to the pseudouridine synthase Pus10 family.</text>
</comment>
<protein>
    <recommendedName>
        <fullName evidence="2">tRNA pseudouridine(55) synthase</fullName>
        <ecNumber evidence="2">5.4.99.25</ecNumber>
    </recommendedName>
</protein>
<dbReference type="AlphaFoldDB" id="A0A9N8DJM7"/>
<dbReference type="OrthoDB" id="271937at2759"/>
<dbReference type="InterPro" id="IPR020103">
    <property type="entry name" value="PsdUridine_synth_cat_dom_sf"/>
</dbReference>
<reference evidence="7" key="1">
    <citation type="submission" date="2020-06" db="EMBL/GenBank/DDBJ databases">
        <authorList>
            <consortium name="Plant Systems Biology data submission"/>
        </authorList>
    </citation>
    <scope>NUCLEOTIDE SEQUENCE</scope>
    <source>
        <strain evidence="7">D6</strain>
    </source>
</reference>
<evidence type="ECO:0000313" key="7">
    <source>
        <dbReference type="EMBL" id="CAB9504213.1"/>
    </source>
</evidence>
<evidence type="ECO:0000313" key="8">
    <source>
        <dbReference type="Proteomes" id="UP001153069"/>
    </source>
</evidence>
<feature type="domain" description="Pus10-like C-terminal" evidence="6">
    <location>
        <begin position="449"/>
        <end position="588"/>
    </location>
</feature>
<dbReference type="FunFam" id="3.30.70.3190:FF:000001">
    <property type="entry name" value="tRNA pseudouridine synthase Pus10"/>
    <property type="match status" value="1"/>
</dbReference>
<accession>A0A9N8DJM7</accession>
<gene>
    <name evidence="7" type="ORF">SEMRO_189_G081610.1</name>
</gene>
<dbReference type="SUPFAM" id="SSF55120">
    <property type="entry name" value="Pseudouridine synthase"/>
    <property type="match status" value="1"/>
</dbReference>
<evidence type="ECO:0000256" key="2">
    <source>
        <dbReference type="ARBA" id="ARBA00012787"/>
    </source>
</evidence>
<dbReference type="Pfam" id="PF21238">
    <property type="entry name" value="Pus10_C"/>
    <property type="match status" value="2"/>
</dbReference>
<evidence type="ECO:0000256" key="4">
    <source>
        <dbReference type="ARBA" id="ARBA00023235"/>
    </source>
</evidence>
<evidence type="ECO:0000256" key="3">
    <source>
        <dbReference type="ARBA" id="ARBA00022694"/>
    </source>
</evidence>
<dbReference type="InterPro" id="IPR039894">
    <property type="entry name" value="Pus10-like"/>
</dbReference>
<dbReference type="PANTHER" id="PTHR21568:SF0">
    <property type="entry name" value="TRNA PSEUDOURIDINE SYNTHASE PUS10"/>
    <property type="match status" value="1"/>
</dbReference>
<keyword evidence="4" id="KW-0413">Isomerase</keyword>
<evidence type="ECO:0000256" key="5">
    <source>
        <dbReference type="SAM" id="MobiDB-lite"/>
    </source>
</evidence>
<name>A0A9N8DJM7_9STRA</name>
<feature type="compositionally biased region" description="Basic residues" evidence="5">
    <location>
        <begin position="172"/>
        <end position="182"/>
    </location>
</feature>
<evidence type="ECO:0000259" key="6">
    <source>
        <dbReference type="Pfam" id="PF21238"/>
    </source>
</evidence>
<keyword evidence="3" id="KW-0819">tRNA processing</keyword>
<dbReference type="Gene3D" id="3.30.70.3190">
    <property type="match status" value="1"/>
</dbReference>
<dbReference type="EMBL" id="CAICTM010000188">
    <property type="protein sequence ID" value="CAB9504213.1"/>
    <property type="molecule type" value="Genomic_DNA"/>
</dbReference>
<keyword evidence="8" id="KW-1185">Reference proteome</keyword>
<evidence type="ECO:0000256" key="1">
    <source>
        <dbReference type="ARBA" id="ARBA00009652"/>
    </source>
</evidence>
<dbReference type="Gene3D" id="3.30.70.2510">
    <property type="match status" value="1"/>
</dbReference>
<feature type="region of interest" description="Disordered" evidence="5">
    <location>
        <begin position="296"/>
        <end position="316"/>
    </location>
</feature>
<dbReference type="GO" id="GO:0160148">
    <property type="term" value="F:tRNA pseudouridine(55) synthase activity"/>
    <property type="evidence" value="ECO:0007669"/>
    <property type="project" value="UniProtKB-EC"/>
</dbReference>
<feature type="region of interest" description="Disordered" evidence="5">
    <location>
        <begin position="1"/>
        <end position="21"/>
    </location>
</feature>
<organism evidence="7 8">
    <name type="scientific">Seminavis robusta</name>
    <dbReference type="NCBI Taxonomy" id="568900"/>
    <lineage>
        <taxon>Eukaryota</taxon>
        <taxon>Sar</taxon>
        <taxon>Stramenopiles</taxon>
        <taxon>Ochrophyta</taxon>
        <taxon>Bacillariophyta</taxon>
        <taxon>Bacillariophyceae</taxon>
        <taxon>Bacillariophycidae</taxon>
        <taxon>Naviculales</taxon>
        <taxon>Naviculaceae</taxon>
        <taxon>Seminavis</taxon>
    </lineage>
</organism>
<dbReference type="EC" id="5.4.99.25" evidence="2"/>